<organism evidence="1 2">
    <name type="scientific">Pedobacter xixiisoli</name>
    <dbReference type="NCBI Taxonomy" id="1476464"/>
    <lineage>
        <taxon>Bacteria</taxon>
        <taxon>Pseudomonadati</taxon>
        <taxon>Bacteroidota</taxon>
        <taxon>Sphingobacteriia</taxon>
        <taxon>Sphingobacteriales</taxon>
        <taxon>Sphingobacteriaceae</taxon>
        <taxon>Pedobacter</taxon>
    </lineage>
</organism>
<evidence type="ECO:0000313" key="1">
    <source>
        <dbReference type="EMBL" id="SOD11538.1"/>
    </source>
</evidence>
<sequence>MIEVFRTDVTCPIKASEIVDVISSHVAAIEVNFDLEDCDHIFRISTKGNDADLALLVIKQFEMMGHFAALLDDKPLQTISSKVFAPIHQKRGINVFLSFI</sequence>
<dbReference type="RefSeq" id="WP_097127666.1">
    <property type="nucleotide sequence ID" value="NZ_OCMT01000001.1"/>
</dbReference>
<dbReference type="EMBL" id="OCMT01000001">
    <property type="protein sequence ID" value="SOD11538.1"/>
    <property type="molecule type" value="Genomic_DNA"/>
</dbReference>
<gene>
    <name evidence="1" type="ORF">SAMN06297358_0200</name>
</gene>
<evidence type="ECO:0000313" key="2">
    <source>
        <dbReference type="Proteomes" id="UP000219281"/>
    </source>
</evidence>
<dbReference type="AlphaFoldDB" id="A0A285ZPI9"/>
<name>A0A285ZPI9_9SPHI</name>
<protein>
    <submittedName>
        <fullName evidence="1">Uncharacterized protein</fullName>
    </submittedName>
</protein>
<keyword evidence="2" id="KW-1185">Reference proteome</keyword>
<accession>A0A285ZPI9</accession>
<proteinExistence type="predicted"/>
<reference evidence="2" key="1">
    <citation type="submission" date="2017-09" db="EMBL/GenBank/DDBJ databases">
        <authorList>
            <person name="Varghese N."/>
            <person name="Submissions S."/>
        </authorList>
    </citation>
    <scope>NUCLEOTIDE SEQUENCE [LARGE SCALE GENOMIC DNA]</scope>
    <source>
        <strain evidence="2">CGMCC 1.12803</strain>
    </source>
</reference>
<dbReference type="OrthoDB" id="1036397at2"/>
<dbReference type="Proteomes" id="UP000219281">
    <property type="component" value="Unassembled WGS sequence"/>
</dbReference>